<protein>
    <submittedName>
        <fullName evidence="1">Uncharacterized protein</fullName>
    </submittedName>
</protein>
<proteinExistence type="predicted"/>
<dbReference type="Proteomes" id="UP001341259">
    <property type="component" value="Chromosome"/>
</dbReference>
<reference evidence="1 2" key="1">
    <citation type="submission" date="2022-10" db="EMBL/GenBank/DDBJ databases">
        <title>The complete genomes of actinobacterial strains from the NBC collection.</title>
        <authorList>
            <person name="Joergensen T.S."/>
            <person name="Alvarez Arevalo M."/>
            <person name="Sterndorff E.B."/>
            <person name="Faurdal D."/>
            <person name="Vuksanovic O."/>
            <person name="Mourched A.-S."/>
            <person name="Charusanti P."/>
            <person name="Shaw S."/>
            <person name="Blin K."/>
            <person name="Weber T."/>
        </authorList>
    </citation>
    <scope>NUCLEOTIDE SEQUENCE [LARGE SCALE GENOMIC DNA]</scope>
    <source>
        <strain evidence="1 2">NBC_00456</strain>
    </source>
</reference>
<sequence length="56" mass="5859">MRIVLTGSTGHIGSVVRRPRAEAGHAFPGCARRLPGGPGVCDETTCQAPDAGRRCR</sequence>
<evidence type="ECO:0000313" key="1">
    <source>
        <dbReference type="EMBL" id="WUG91656.1"/>
    </source>
</evidence>
<gene>
    <name evidence="1" type="ORF">OHB29_00520</name>
</gene>
<name>A0ABZ1NIW9_STRVL</name>
<dbReference type="SUPFAM" id="SSF51735">
    <property type="entry name" value="NAD(P)-binding Rossmann-fold domains"/>
    <property type="match status" value="1"/>
</dbReference>
<dbReference type="RefSeq" id="WP_328336102.1">
    <property type="nucleotide sequence ID" value="NZ_CP107906.1"/>
</dbReference>
<organism evidence="1 2">
    <name type="scientific">Streptomyces violaceus</name>
    <name type="common">Streptomyces venezuelae</name>
    <dbReference type="NCBI Taxonomy" id="1936"/>
    <lineage>
        <taxon>Bacteria</taxon>
        <taxon>Bacillati</taxon>
        <taxon>Actinomycetota</taxon>
        <taxon>Actinomycetes</taxon>
        <taxon>Kitasatosporales</taxon>
        <taxon>Streptomycetaceae</taxon>
        <taxon>Streptomyces</taxon>
    </lineage>
</organism>
<keyword evidence="2" id="KW-1185">Reference proteome</keyword>
<evidence type="ECO:0000313" key="2">
    <source>
        <dbReference type="Proteomes" id="UP001341259"/>
    </source>
</evidence>
<accession>A0ABZ1NIW9</accession>
<dbReference type="InterPro" id="IPR036291">
    <property type="entry name" value="NAD(P)-bd_dom_sf"/>
</dbReference>
<dbReference type="EMBL" id="CP107906">
    <property type="protein sequence ID" value="WUG91656.1"/>
    <property type="molecule type" value="Genomic_DNA"/>
</dbReference>